<feature type="transmembrane region" description="Helical" evidence="1">
    <location>
        <begin position="30"/>
        <end position="50"/>
    </location>
</feature>
<evidence type="ECO:0000313" key="2">
    <source>
        <dbReference type="EMBL" id="CBY11989.1"/>
    </source>
</evidence>
<organism evidence="2">
    <name type="scientific">Oikopleura dioica</name>
    <name type="common">Tunicate</name>
    <dbReference type="NCBI Taxonomy" id="34765"/>
    <lineage>
        <taxon>Eukaryota</taxon>
        <taxon>Metazoa</taxon>
        <taxon>Chordata</taxon>
        <taxon>Tunicata</taxon>
        <taxon>Appendicularia</taxon>
        <taxon>Copelata</taxon>
        <taxon>Oikopleuridae</taxon>
        <taxon>Oikopleura</taxon>
    </lineage>
</organism>
<dbReference type="AlphaFoldDB" id="E4XQA3"/>
<keyword evidence="1" id="KW-1133">Transmembrane helix</keyword>
<sequence length="109" mass="12323">MIGAGVWILIATWTLALVGFLFFSRAEKMLYAIFLIMVAVATTILLLVLPEQSANPISRTVEEEETNLNYIFQIVYIIFAPMALLASYVAYYYTTGVISLRPKPINKPW</sequence>
<protein>
    <recommendedName>
        <fullName evidence="4">Transmembrane protein 218</fullName>
    </recommendedName>
</protein>
<dbReference type="OrthoDB" id="10321962at2759"/>
<name>E4XQA3_OIKDI</name>
<evidence type="ECO:0008006" key="4">
    <source>
        <dbReference type="Google" id="ProtNLM"/>
    </source>
</evidence>
<evidence type="ECO:0000313" key="3">
    <source>
        <dbReference type="Proteomes" id="UP000001307"/>
    </source>
</evidence>
<keyword evidence="1" id="KW-0812">Transmembrane</keyword>
<reference evidence="2" key="1">
    <citation type="journal article" date="2010" name="Science">
        <title>Plasticity of animal genome architecture unmasked by rapid evolution of a pelagic tunicate.</title>
        <authorList>
            <person name="Denoeud F."/>
            <person name="Henriet S."/>
            <person name="Mungpakdee S."/>
            <person name="Aury J.M."/>
            <person name="Da Silva C."/>
            <person name="Brinkmann H."/>
            <person name="Mikhaleva J."/>
            <person name="Olsen L.C."/>
            <person name="Jubin C."/>
            <person name="Canestro C."/>
            <person name="Bouquet J.M."/>
            <person name="Danks G."/>
            <person name="Poulain J."/>
            <person name="Campsteijn C."/>
            <person name="Adamski M."/>
            <person name="Cross I."/>
            <person name="Yadetie F."/>
            <person name="Muffato M."/>
            <person name="Louis A."/>
            <person name="Butcher S."/>
            <person name="Tsagkogeorga G."/>
            <person name="Konrad A."/>
            <person name="Singh S."/>
            <person name="Jensen M.F."/>
            <person name="Cong E.H."/>
            <person name="Eikeseth-Otteraa H."/>
            <person name="Noel B."/>
            <person name="Anthouard V."/>
            <person name="Porcel B.M."/>
            <person name="Kachouri-Lafond R."/>
            <person name="Nishino A."/>
            <person name="Ugolini M."/>
            <person name="Chourrout P."/>
            <person name="Nishida H."/>
            <person name="Aasland R."/>
            <person name="Huzurbazar S."/>
            <person name="Westhof E."/>
            <person name="Delsuc F."/>
            <person name="Lehrach H."/>
            <person name="Reinhardt R."/>
            <person name="Weissenbach J."/>
            <person name="Roy S.W."/>
            <person name="Artiguenave F."/>
            <person name="Postlethwait J.H."/>
            <person name="Manak J.R."/>
            <person name="Thompson E.M."/>
            <person name="Jaillon O."/>
            <person name="Du Pasquier L."/>
            <person name="Boudinot P."/>
            <person name="Liberles D.A."/>
            <person name="Volff J.N."/>
            <person name="Philippe H."/>
            <person name="Lenhard B."/>
            <person name="Roest Crollius H."/>
            <person name="Wincker P."/>
            <person name="Chourrout D."/>
        </authorList>
    </citation>
    <scope>NUCLEOTIDE SEQUENCE [LARGE SCALE GENOMIC DNA]</scope>
</reference>
<feature type="transmembrane region" description="Helical" evidence="1">
    <location>
        <begin position="6"/>
        <end position="23"/>
    </location>
</feature>
<dbReference type="Proteomes" id="UP000001307">
    <property type="component" value="Unassembled WGS sequence"/>
</dbReference>
<gene>
    <name evidence="2" type="ORF">GSOID_T00017401001</name>
</gene>
<dbReference type="InParanoid" id="E4XQA3"/>
<evidence type="ECO:0000256" key="1">
    <source>
        <dbReference type="SAM" id="Phobius"/>
    </source>
</evidence>
<feature type="transmembrane region" description="Helical" evidence="1">
    <location>
        <begin position="70"/>
        <end position="93"/>
    </location>
</feature>
<keyword evidence="3" id="KW-1185">Reference proteome</keyword>
<accession>E4XQA3</accession>
<dbReference type="EMBL" id="FN653101">
    <property type="protein sequence ID" value="CBY11989.1"/>
    <property type="molecule type" value="Genomic_DNA"/>
</dbReference>
<keyword evidence="1" id="KW-0472">Membrane</keyword>
<proteinExistence type="predicted"/>